<feature type="transmembrane region" description="Helical" evidence="1">
    <location>
        <begin position="291"/>
        <end position="313"/>
    </location>
</feature>
<accession>A0AAP7GVW6</accession>
<name>A0AAP7GVW6_STEMA</name>
<feature type="transmembrane region" description="Helical" evidence="1">
    <location>
        <begin position="119"/>
        <end position="144"/>
    </location>
</feature>
<proteinExistence type="predicted"/>
<feature type="transmembrane region" description="Helical" evidence="1">
    <location>
        <begin position="201"/>
        <end position="225"/>
    </location>
</feature>
<reference evidence="2 3" key="1">
    <citation type="submission" date="2016-05" db="EMBL/GenBank/DDBJ databases">
        <title>Draft Genome Sequences of Stenotrophomonas maltophilia Strains Sm32COP, Sm41DVV, Sm46PAILV, SmF3, SmF22, SmSOFb1 and SmCVFa1, Isolated from Different Manures, in France.</title>
        <authorList>
            <person name="Nazaret S."/>
            <person name="Bodilis J."/>
        </authorList>
    </citation>
    <scope>NUCLEOTIDE SEQUENCE [LARGE SCALE GENOMIC DNA]</scope>
    <source>
        <strain evidence="2 3">Sm41DVV</strain>
    </source>
</reference>
<comment type="caution">
    <text evidence="2">The sequence shown here is derived from an EMBL/GenBank/DDBJ whole genome shotgun (WGS) entry which is preliminary data.</text>
</comment>
<keyword evidence="1" id="KW-1133">Transmembrane helix</keyword>
<feature type="transmembrane region" description="Helical" evidence="1">
    <location>
        <begin position="237"/>
        <end position="260"/>
    </location>
</feature>
<feature type="transmembrane region" description="Helical" evidence="1">
    <location>
        <begin position="325"/>
        <end position="345"/>
    </location>
</feature>
<gene>
    <name evidence="2" type="ORF">A9K56_06115</name>
</gene>
<dbReference type="EMBL" id="LYVI01000003">
    <property type="protein sequence ID" value="OBU62387.1"/>
    <property type="molecule type" value="Genomic_DNA"/>
</dbReference>
<feature type="transmembrane region" description="Helical" evidence="1">
    <location>
        <begin position="39"/>
        <end position="59"/>
    </location>
</feature>
<organism evidence="2 3">
    <name type="scientific">Stenotrophomonas maltophilia</name>
    <name type="common">Pseudomonas maltophilia</name>
    <name type="synonym">Xanthomonas maltophilia</name>
    <dbReference type="NCBI Taxonomy" id="40324"/>
    <lineage>
        <taxon>Bacteria</taxon>
        <taxon>Pseudomonadati</taxon>
        <taxon>Pseudomonadota</taxon>
        <taxon>Gammaproteobacteria</taxon>
        <taxon>Lysobacterales</taxon>
        <taxon>Lysobacteraceae</taxon>
        <taxon>Stenotrophomonas</taxon>
        <taxon>Stenotrophomonas maltophilia group</taxon>
    </lineage>
</organism>
<dbReference type="Proteomes" id="UP000092125">
    <property type="component" value="Unassembled WGS sequence"/>
</dbReference>
<feature type="transmembrane region" description="Helical" evidence="1">
    <location>
        <begin position="156"/>
        <end position="181"/>
    </location>
</feature>
<keyword evidence="1" id="KW-0812">Transmembrane</keyword>
<evidence type="ECO:0000313" key="3">
    <source>
        <dbReference type="Proteomes" id="UP000092125"/>
    </source>
</evidence>
<dbReference type="Gene3D" id="1.20.1740.10">
    <property type="entry name" value="Amino acid/polyamine transporter I"/>
    <property type="match status" value="1"/>
</dbReference>
<protein>
    <submittedName>
        <fullName evidence="2">Amino acid transporter</fullName>
    </submittedName>
</protein>
<dbReference type="RefSeq" id="WP_065181719.1">
    <property type="nucleotide sequence ID" value="NZ_LYVI01000003.1"/>
</dbReference>
<feature type="transmembrane region" description="Helical" evidence="1">
    <location>
        <begin position="351"/>
        <end position="370"/>
    </location>
</feature>
<dbReference type="AlphaFoldDB" id="A0AAP7GVW6"/>
<keyword evidence="1" id="KW-0472">Membrane</keyword>
<sequence length="399" mass="40320">MSGSDGHRLGMDHLGVILMTLLLGGSVIARVGQYTAAQAGPAVVLSLLLAALGAALVLARLYRVVTQADTADGLHGLHGLLVAGWGRSIARVLCLALLLECTATLAGAAQSGAGHLHAALAAASASSAGTLPVQVTAAAGLLLLGATALMRPARTVLLVCALLTVKIGIGVLLLALAARYVHYAHWIPWVPPATAPYRFGLGGVLAAAVPLLGIFASAGLALGVPGVPVGGLARRPLTMLMVLVAATLMLIALAALQAGLVDYPALASSRPLTVALRSHRQLSWMLPWLPLAGYAGLAALQLVLLMLATRLALPLWPLGNEGDPPAACVATVAIILLATLLALWLPAGVLPAMPGPVGLLVVAAVCLGGLQRRSEVTRSPADAVLGMAAAALCLLPLLR</sequence>
<evidence type="ECO:0000313" key="2">
    <source>
        <dbReference type="EMBL" id="OBU62387.1"/>
    </source>
</evidence>
<evidence type="ECO:0000256" key="1">
    <source>
        <dbReference type="SAM" id="Phobius"/>
    </source>
</evidence>